<keyword evidence="3" id="KW-1185">Reference proteome</keyword>
<comment type="caution">
    <text evidence="2">The sequence shown here is derived from an EMBL/GenBank/DDBJ whole genome shotgun (WGS) entry which is preliminary data.</text>
</comment>
<reference evidence="2 3" key="1">
    <citation type="submission" date="2011-02" db="EMBL/GenBank/DDBJ databases">
        <authorList>
            <person name="Nelson K.E."/>
            <person name="Sutton G."/>
            <person name="Torralba M."/>
            <person name="Durkin S."/>
            <person name="Harkins D."/>
            <person name="Montgomery R."/>
            <person name="Ziemer C."/>
            <person name="Klaassens E."/>
            <person name="Ocuiv P."/>
            <person name="Morrison M."/>
        </authorList>
    </citation>
    <scope>NUCLEOTIDE SEQUENCE [LARGE SCALE GENOMIC DNA]</scope>
    <source>
        <strain evidence="2 3">8</strain>
    </source>
</reference>
<feature type="transmembrane region" description="Helical" evidence="1">
    <location>
        <begin position="26"/>
        <end position="44"/>
    </location>
</feature>
<evidence type="ECO:0000313" key="2">
    <source>
        <dbReference type="EMBL" id="EGC04136.1"/>
    </source>
</evidence>
<sequence>MVPIVSTLSALVHSTVPTLLTDGLTFLRLAALDLFCFIFITLPFRSTLARTPVRSRESCCGALYFKPTVLSV</sequence>
<evidence type="ECO:0000256" key="1">
    <source>
        <dbReference type="SAM" id="Phobius"/>
    </source>
</evidence>
<keyword evidence="1" id="KW-0472">Membrane</keyword>
<organism evidence="2 3">
    <name type="scientific">Ruminococcus albus 8</name>
    <dbReference type="NCBI Taxonomy" id="246199"/>
    <lineage>
        <taxon>Bacteria</taxon>
        <taxon>Bacillati</taxon>
        <taxon>Bacillota</taxon>
        <taxon>Clostridia</taxon>
        <taxon>Eubacteriales</taxon>
        <taxon>Oscillospiraceae</taxon>
        <taxon>Ruminococcus</taxon>
    </lineage>
</organism>
<name>E9S9D8_RUMAL</name>
<dbReference type="EMBL" id="ADKM02000040">
    <property type="protein sequence ID" value="EGC04136.1"/>
    <property type="molecule type" value="Genomic_DNA"/>
</dbReference>
<protein>
    <submittedName>
        <fullName evidence="2">Uncharacterized protein</fullName>
    </submittedName>
</protein>
<gene>
    <name evidence="2" type="ORF">CUS_6251</name>
</gene>
<keyword evidence="1" id="KW-1133">Transmembrane helix</keyword>
<keyword evidence="1" id="KW-0812">Transmembrane</keyword>
<accession>E9S9D8</accession>
<dbReference type="Proteomes" id="UP000004259">
    <property type="component" value="Unassembled WGS sequence"/>
</dbReference>
<proteinExistence type="predicted"/>
<dbReference type="AlphaFoldDB" id="E9S9D8"/>
<evidence type="ECO:0000313" key="3">
    <source>
        <dbReference type="Proteomes" id="UP000004259"/>
    </source>
</evidence>